<dbReference type="OrthoDB" id="10260596at2759"/>
<keyword evidence="5" id="KW-0862">Zinc</keyword>
<evidence type="ECO:0000256" key="5">
    <source>
        <dbReference type="ARBA" id="ARBA00022833"/>
    </source>
</evidence>
<feature type="compositionally biased region" description="Low complexity" evidence="9">
    <location>
        <begin position="568"/>
        <end position="578"/>
    </location>
</feature>
<evidence type="ECO:0000313" key="11">
    <source>
        <dbReference type="EMBL" id="KFM58772.1"/>
    </source>
</evidence>
<keyword evidence="12" id="KW-1185">Reference proteome</keyword>
<evidence type="ECO:0000256" key="8">
    <source>
        <dbReference type="PROSITE-ProRule" id="PRU00042"/>
    </source>
</evidence>
<feature type="domain" description="C2H2-type" evidence="10">
    <location>
        <begin position="243"/>
        <end position="271"/>
    </location>
</feature>
<dbReference type="GO" id="GO:0000981">
    <property type="term" value="F:DNA-binding transcription factor activity, RNA polymerase II-specific"/>
    <property type="evidence" value="ECO:0007669"/>
    <property type="project" value="TreeGrafter"/>
</dbReference>
<dbReference type="PANTHER" id="PTHR24391:SF18">
    <property type="entry name" value="EG:115C2.6 PROTEIN"/>
    <property type="match status" value="1"/>
</dbReference>
<feature type="domain" description="C2H2-type" evidence="10">
    <location>
        <begin position="217"/>
        <end position="244"/>
    </location>
</feature>
<evidence type="ECO:0000256" key="4">
    <source>
        <dbReference type="ARBA" id="ARBA00022771"/>
    </source>
</evidence>
<dbReference type="InterPro" id="IPR036236">
    <property type="entry name" value="Znf_C2H2_sf"/>
</dbReference>
<dbReference type="STRING" id="407821.A0A087T0Y3"/>
<evidence type="ECO:0000256" key="2">
    <source>
        <dbReference type="ARBA" id="ARBA00022723"/>
    </source>
</evidence>
<keyword evidence="7" id="KW-0539">Nucleus</keyword>
<dbReference type="PROSITE" id="PS00028">
    <property type="entry name" value="ZINC_FINGER_C2H2_1"/>
    <property type="match status" value="6"/>
</dbReference>
<comment type="subcellular location">
    <subcellularLocation>
        <location evidence="1">Nucleus</location>
    </subcellularLocation>
</comment>
<name>A0A087T0Y3_STEMI</name>
<gene>
    <name evidence="11" type="ORF">X975_23962</name>
</gene>
<dbReference type="PANTHER" id="PTHR24391">
    <property type="entry name" value="HISTONE H4 TRANSCRIPTION FACTOR-RELATED"/>
    <property type="match status" value="1"/>
</dbReference>
<reference evidence="11 12" key="1">
    <citation type="submission" date="2013-11" db="EMBL/GenBank/DDBJ databases">
        <title>Genome sequencing of Stegodyphus mimosarum.</title>
        <authorList>
            <person name="Bechsgaard J."/>
        </authorList>
    </citation>
    <scope>NUCLEOTIDE SEQUENCE [LARGE SCALE GENOMIC DNA]</scope>
</reference>
<dbReference type="InterPro" id="IPR013087">
    <property type="entry name" value="Znf_C2H2_type"/>
</dbReference>
<evidence type="ECO:0000313" key="12">
    <source>
        <dbReference type="Proteomes" id="UP000054359"/>
    </source>
</evidence>
<dbReference type="Proteomes" id="UP000054359">
    <property type="component" value="Unassembled WGS sequence"/>
</dbReference>
<protein>
    <submittedName>
        <fullName evidence="11">Histone H4 transcription factor</fullName>
    </submittedName>
</protein>
<feature type="domain" description="C2H2-type" evidence="10">
    <location>
        <begin position="272"/>
        <end position="294"/>
    </location>
</feature>
<dbReference type="Gene3D" id="3.30.160.60">
    <property type="entry name" value="Classic Zinc Finger"/>
    <property type="match status" value="4"/>
</dbReference>
<dbReference type="PROSITE" id="PS50157">
    <property type="entry name" value="ZINC_FINGER_C2H2_2"/>
    <property type="match status" value="6"/>
</dbReference>
<dbReference type="GO" id="GO:0008270">
    <property type="term" value="F:zinc ion binding"/>
    <property type="evidence" value="ECO:0007669"/>
    <property type="project" value="UniProtKB-KW"/>
</dbReference>
<organism evidence="11 12">
    <name type="scientific">Stegodyphus mimosarum</name>
    <name type="common">African social velvet spider</name>
    <dbReference type="NCBI Taxonomy" id="407821"/>
    <lineage>
        <taxon>Eukaryota</taxon>
        <taxon>Metazoa</taxon>
        <taxon>Ecdysozoa</taxon>
        <taxon>Arthropoda</taxon>
        <taxon>Chelicerata</taxon>
        <taxon>Arachnida</taxon>
        <taxon>Araneae</taxon>
        <taxon>Araneomorphae</taxon>
        <taxon>Entelegynae</taxon>
        <taxon>Eresoidea</taxon>
        <taxon>Eresidae</taxon>
        <taxon>Stegodyphus</taxon>
    </lineage>
</organism>
<dbReference type="GO" id="GO:0000978">
    <property type="term" value="F:RNA polymerase II cis-regulatory region sequence-specific DNA binding"/>
    <property type="evidence" value="ECO:0007669"/>
    <property type="project" value="TreeGrafter"/>
</dbReference>
<keyword evidence="6" id="KW-0238">DNA-binding</keyword>
<evidence type="ECO:0000256" key="3">
    <source>
        <dbReference type="ARBA" id="ARBA00022737"/>
    </source>
</evidence>
<evidence type="ECO:0000259" key="10">
    <source>
        <dbReference type="PROSITE" id="PS50157"/>
    </source>
</evidence>
<dbReference type="GO" id="GO:0045892">
    <property type="term" value="P:negative regulation of DNA-templated transcription"/>
    <property type="evidence" value="ECO:0007669"/>
    <property type="project" value="UniProtKB-ARBA"/>
</dbReference>
<dbReference type="OMA" id="CSHINDH"/>
<dbReference type="Pfam" id="PF00096">
    <property type="entry name" value="zf-C2H2"/>
    <property type="match status" value="2"/>
</dbReference>
<keyword evidence="3" id="KW-0677">Repeat</keyword>
<sequence>MASSLEEKKKCVRFSAEPLSLLCEWEDCGRLEEDIESFISHLGMCHLTNLVESDLHCHWKDCEGFTENLPELRRHILLHAFHTKIKCYGRNLQQRKKMPNCSLSIQSRNIIPELPEPLVCCWENCSEDFECPEHFYRHVDNHAENESKTEKNIAVCLWHDCHRIFADQYKVKEHMRSHTQEKLIACPTCGGMFASRTKFFDHVHRQLAVDDDSEGIYICEYCSRKMNSERLLRDHMRHHVNHYKCPYCDMTCPTPSGIQVHITYRHSESKPYSCQYCDYKCKSENDLRKHLETHRMVPTYKCPVEDCSYTTRSQSCYNAHYRKKHEKKPPAKYSCHLCDKMCTRGNYLTKHLLNHHKFHWPSGHCRFRYHLHEDGFYRLQTVRYESLELSQAMMGDNAENVDDPDDIINSAFENKSEENGSFSSDISVPLCHRSDDHVSSTNPIFNGSVVYCLDSRSDTEFQNRPSVISSSLNGAFIENAELQNRPSVISCSLDFMENTGLQNPPSIITSLGDTFTEDAELQNRPSIISSSLDDTFIDDVEIQNHPSTISSSLSESFVDDPEPHNRPSVISSSSGSLIKDSETSEEKPVLIKIVDTTVGATADSSGQPLLILNYPDQGKDEQYKTVQLITQDSDGRMTFETAEIITEYQSALRVL</sequence>
<feature type="domain" description="C2H2-type" evidence="10">
    <location>
        <begin position="333"/>
        <end position="361"/>
    </location>
</feature>
<evidence type="ECO:0000256" key="9">
    <source>
        <dbReference type="SAM" id="MobiDB-lite"/>
    </source>
</evidence>
<dbReference type="SUPFAM" id="SSF57667">
    <property type="entry name" value="beta-beta-alpha zinc fingers"/>
    <property type="match status" value="3"/>
</dbReference>
<evidence type="ECO:0000256" key="7">
    <source>
        <dbReference type="ARBA" id="ARBA00023242"/>
    </source>
</evidence>
<keyword evidence="4 8" id="KW-0863">Zinc-finger</keyword>
<feature type="domain" description="C2H2-type" evidence="10">
    <location>
        <begin position="300"/>
        <end position="330"/>
    </location>
</feature>
<feature type="domain" description="C2H2-type" evidence="10">
    <location>
        <begin position="154"/>
        <end position="183"/>
    </location>
</feature>
<evidence type="ECO:0000256" key="1">
    <source>
        <dbReference type="ARBA" id="ARBA00004123"/>
    </source>
</evidence>
<accession>A0A087T0Y3</accession>
<dbReference type="GO" id="GO:0005634">
    <property type="term" value="C:nucleus"/>
    <property type="evidence" value="ECO:0007669"/>
    <property type="project" value="UniProtKB-SubCell"/>
</dbReference>
<feature type="non-terminal residue" evidence="11">
    <location>
        <position position="655"/>
    </location>
</feature>
<keyword evidence="2" id="KW-0479">Metal-binding</keyword>
<dbReference type="SMART" id="SM00355">
    <property type="entry name" value="ZnF_C2H2"/>
    <property type="match status" value="10"/>
</dbReference>
<evidence type="ECO:0000256" key="6">
    <source>
        <dbReference type="ARBA" id="ARBA00023125"/>
    </source>
</evidence>
<proteinExistence type="predicted"/>
<feature type="region of interest" description="Disordered" evidence="9">
    <location>
        <begin position="548"/>
        <end position="581"/>
    </location>
</feature>
<dbReference type="InterPro" id="IPR051574">
    <property type="entry name" value="ZnF_E-box_Homeobox"/>
</dbReference>
<dbReference type="AlphaFoldDB" id="A0A087T0Y3"/>
<dbReference type="EMBL" id="KK112885">
    <property type="protein sequence ID" value="KFM58772.1"/>
    <property type="molecule type" value="Genomic_DNA"/>
</dbReference>